<dbReference type="Pfam" id="PF00288">
    <property type="entry name" value="GHMP_kinases_N"/>
    <property type="match status" value="1"/>
</dbReference>
<evidence type="ECO:0000256" key="1">
    <source>
        <dbReference type="ARBA" id="ARBA00009684"/>
    </source>
</evidence>
<feature type="active site" evidence="9">
    <location>
        <position position="136"/>
    </location>
</feature>
<dbReference type="GO" id="GO:0050515">
    <property type="term" value="F:4-(cytidine 5'-diphospho)-2-C-methyl-D-erythritol kinase activity"/>
    <property type="evidence" value="ECO:0007669"/>
    <property type="project" value="UniProtKB-UniRule"/>
</dbReference>
<dbReference type="InterPro" id="IPR006204">
    <property type="entry name" value="GHMP_kinase_N_dom"/>
</dbReference>
<accession>A0A9D9GSM3</accession>
<dbReference type="InterPro" id="IPR036554">
    <property type="entry name" value="GHMP_kinase_C_sf"/>
</dbReference>
<evidence type="ECO:0000256" key="5">
    <source>
        <dbReference type="ARBA" id="ARBA00022741"/>
    </source>
</evidence>
<evidence type="ECO:0000259" key="11">
    <source>
        <dbReference type="Pfam" id="PF08544"/>
    </source>
</evidence>
<dbReference type="SUPFAM" id="SSF55060">
    <property type="entry name" value="GHMP Kinase, C-terminal domain"/>
    <property type="match status" value="1"/>
</dbReference>
<evidence type="ECO:0000313" key="12">
    <source>
        <dbReference type="EMBL" id="MBO8414265.1"/>
    </source>
</evidence>
<keyword evidence="9" id="KW-0414">Isoprene biosynthesis</keyword>
<evidence type="ECO:0000256" key="7">
    <source>
        <dbReference type="ARBA" id="ARBA00022840"/>
    </source>
</evidence>
<evidence type="ECO:0000256" key="8">
    <source>
        <dbReference type="ARBA" id="ARBA00032554"/>
    </source>
</evidence>
<evidence type="ECO:0000256" key="9">
    <source>
        <dbReference type="HAMAP-Rule" id="MF_00061"/>
    </source>
</evidence>
<reference evidence="12" key="2">
    <citation type="journal article" date="2021" name="PeerJ">
        <title>Extensive microbial diversity within the chicken gut microbiome revealed by metagenomics and culture.</title>
        <authorList>
            <person name="Gilroy R."/>
            <person name="Ravi A."/>
            <person name="Getino M."/>
            <person name="Pursley I."/>
            <person name="Horton D.L."/>
            <person name="Alikhan N.F."/>
            <person name="Baker D."/>
            <person name="Gharbi K."/>
            <person name="Hall N."/>
            <person name="Watson M."/>
            <person name="Adriaenssens E.M."/>
            <person name="Foster-Nyarko E."/>
            <person name="Jarju S."/>
            <person name="Secka A."/>
            <person name="Antonio M."/>
            <person name="Oren A."/>
            <person name="Chaudhuri R.R."/>
            <person name="La Ragione R."/>
            <person name="Hildebrand F."/>
            <person name="Pallen M.J."/>
        </authorList>
    </citation>
    <scope>NUCLEOTIDE SEQUENCE</scope>
    <source>
        <strain evidence="12">1748</strain>
    </source>
</reference>
<feature type="domain" description="GHMP kinase C-terminal" evidence="11">
    <location>
        <begin position="198"/>
        <end position="270"/>
    </location>
</feature>
<organism evidence="12 13">
    <name type="scientific">Candidatus Scatoplasma merdavium</name>
    <dbReference type="NCBI Taxonomy" id="2840932"/>
    <lineage>
        <taxon>Bacteria</taxon>
        <taxon>Bacillati</taxon>
        <taxon>Bacillota</taxon>
        <taxon>Bacilli</taxon>
        <taxon>Bacillales</taxon>
        <taxon>Candidatus Scatoplasma</taxon>
    </lineage>
</organism>
<dbReference type="InterPro" id="IPR020568">
    <property type="entry name" value="Ribosomal_Su5_D2-typ_SF"/>
</dbReference>
<feature type="active site" evidence="9">
    <location>
        <position position="9"/>
    </location>
</feature>
<dbReference type="NCBIfam" id="TIGR00154">
    <property type="entry name" value="ispE"/>
    <property type="match status" value="1"/>
</dbReference>
<evidence type="ECO:0000256" key="3">
    <source>
        <dbReference type="ARBA" id="ARBA00017473"/>
    </source>
</evidence>
<name>A0A9D9GSM3_9BACL</name>
<dbReference type="SUPFAM" id="SSF54211">
    <property type="entry name" value="Ribosomal protein S5 domain 2-like"/>
    <property type="match status" value="1"/>
</dbReference>
<gene>
    <name evidence="9 12" type="primary">ispE</name>
    <name evidence="12" type="ORF">IAC78_02145</name>
</gene>
<dbReference type="PIRSF" id="PIRSF010376">
    <property type="entry name" value="IspE"/>
    <property type="match status" value="1"/>
</dbReference>
<comment type="similarity">
    <text evidence="1 9">Belongs to the GHMP kinase family. IspE subfamily.</text>
</comment>
<sequence length="296" mass="33118">MITIKAPAKINLAIDVLDKREDGYHNIDIVTLPLKLHDNIQIEMYPKKYGTYVTCDDMSVICDESNLVYVAYRAMKEKYHFDKSLRIKIFKRIPIEAGLAGGSADAAAVINGLNKMFKLKMSDKEKIDVAITVGSDVPYCLFNKPMRLTDKGEVLETINVNTDWNVLLVQPSVGLSTKGVYQLADTMEKDKPNISELIKGLETNNDELIEANMKNGLQNAAIYACPEIQNIIDKMRSLGFKKVMMSGSGSTVFALSKDKEKVVSAAKEFNDDTHSVYVTETDCVKKRSIFSKLLNR</sequence>
<dbReference type="InterPro" id="IPR013750">
    <property type="entry name" value="GHMP_kinase_C_dom"/>
</dbReference>
<dbReference type="HAMAP" id="MF_00061">
    <property type="entry name" value="IspE"/>
    <property type="match status" value="1"/>
</dbReference>
<comment type="function">
    <text evidence="9">Catalyzes the phosphorylation of the position 2 hydroxy group of 4-diphosphocytidyl-2C-methyl-D-erythritol.</text>
</comment>
<protein>
    <recommendedName>
        <fullName evidence="3 9">4-diphosphocytidyl-2-C-methyl-D-erythritol kinase</fullName>
        <shortName evidence="9">CMK</shortName>
        <ecNumber evidence="2 9">2.7.1.148</ecNumber>
    </recommendedName>
    <alternativeName>
        <fullName evidence="8 9">4-(cytidine-5'-diphospho)-2-C-methyl-D-erythritol kinase</fullName>
    </alternativeName>
</protein>
<dbReference type="EMBL" id="JADING010000061">
    <property type="protein sequence ID" value="MBO8414265.1"/>
    <property type="molecule type" value="Genomic_DNA"/>
</dbReference>
<comment type="caution">
    <text evidence="12">The sequence shown here is derived from an EMBL/GenBank/DDBJ whole genome shotgun (WGS) entry which is preliminary data.</text>
</comment>
<dbReference type="InterPro" id="IPR004424">
    <property type="entry name" value="IspE"/>
</dbReference>
<feature type="binding site" evidence="9">
    <location>
        <begin position="94"/>
        <end position="104"/>
    </location>
    <ligand>
        <name>ATP</name>
        <dbReference type="ChEBI" id="CHEBI:30616"/>
    </ligand>
</feature>
<evidence type="ECO:0000313" key="13">
    <source>
        <dbReference type="Proteomes" id="UP000823629"/>
    </source>
</evidence>
<dbReference type="Pfam" id="PF08544">
    <property type="entry name" value="GHMP_kinases_C"/>
    <property type="match status" value="1"/>
</dbReference>
<dbReference type="GO" id="GO:0019288">
    <property type="term" value="P:isopentenyl diphosphate biosynthetic process, methylerythritol 4-phosphate pathway"/>
    <property type="evidence" value="ECO:0007669"/>
    <property type="project" value="UniProtKB-UniRule"/>
</dbReference>
<proteinExistence type="inferred from homology"/>
<comment type="pathway">
    <text evidence="9">Isoprenoid biosynthesis; isopentenyl diphosphate biosynthesis via DXP pathway; isopentenyl diphosphate from 1-deoxy-D-xylulose 5-phosphate: step 3/6.</text>
</comment>
<dbReference type="EC" id="2.7.1.148" evidence="2 9"/>
<keyword evidence="4 9" id="KW-0808">Transferase</keyword>
<comment type="catalytic activity">
    <reaction evidence="9">
        <text>4-CDP-2-C-methyl-D-erythritol + ATP = 4-CDP-2-C-methyl-D-erythritol 2-phosphate + ADP + H(+)</text>
        <dbReference type="Rhea" id="RHEA:18437"/>
        <dbReference type="ChEBI" id="CHEBI:15378"/>
        <dbReference type="ChEBI" id="CHEBI:30616"/>
        <dbReference type="ChEBI" id="CHEBI:57823"/>
        <dbReference type="ChEBI" id="CHEBI:57919"/>
        <dbReference type="ChEBI" id="CHEBI:456216"/>
        <dbReference type="EC" id="2.7.1.148"/>
    </reaction>
</comment>
<reference evidence="12" key="1">
    <citation type="submission" date="2020-10" db="EMBL/GenBank/DDBJ databases">
        <authorList>
            <person name="Gilroy R."/>
        </authorList>
    </citation>
    <scope>NUCLEOTIDE SEQUENCE</scope>
    <source>
        <strain evidence="12">1748</strain>
    </source>
</reference>
<dbReference type="InterPro" id="IPR014721">
    <property type="entry name" value="Ribsml_uS5_D2-typ_fold_subgr"/>
</dbReference>
<evidence type="ECO:0000259" key="10">
    <source>
        <dbReference type="Pfam" id="PF00288"/>
    </source>
</evidence>
<dbReference type="GO" id="GO:0016114">
    <property type="term" value="P:terpenoid biosynthetic process"/>
    <property type="evidence" value="ECO:0007669"/>
    <property type="project" value="UniProtKB-UniRule"/>
</dbReference>
<keyword evidence="7 9" id="KW-0067">ATP-binding</keyword>
<keyword evidence="6 9" id="KW-0418">Kinase</keyword>
<dbReference type="Gene3D" id="3.30.70.890">
    <property type="entry name" value="GHMP kinase, C-terminal domain"/>
    <property type="match status" value="1"/>
</dbReference>
<dbReference type="AlphaFoldDB" id="A0A9D9GSM3"/>
<dbReference type="Proteomes" id="UP000823629">
    <property type="component" value="Unassembled WGS sequence"/>
</dbReference>
<feature type="domain" description="GHMP kinase N-terminal" evidence="10">
    <location>
        <begin position="66"/>
        <end position="143"/>
    </location>
</feature>
<evidence type="ECO:0000256" key="6">
    <source>
        <dbReference type="ARBA" id="ARBA00022777"/>
    </source>
</evidence>
<evidence type="ECO:0000256" key="2">
    <source>
        <dbReference type="ARBA" id="ARBA00012052"/>
    </source>
</evidence>
<evidence type="ECO:0000256" key="4">
    <source>
        <dbReference type="ARBA" id="ARBA00022679"/>
    </source>
</evidence>
<dbReference type="PANTHER" id="PTHR43527">
    <property type="entry name" value="4-DIPHOSPHOCYTIDYL-2-C-METHYL-D-ERYTHRITOL KINASE, CHLOROPLASTIC"/>
    <property type="match status" value="1"/>
</dbReference>
<keyword evidence="5 9" id="KW-0547">Nucleotide-binding</keyword>
<dbReference type="Gene3D" id="3.30.230.10">
    <property type="match status" value="1"/>
</dbReference>
<dbReference type="PANTHER" id="PTHR43527:SF2">
    <property type="entry name" value="4-DIPHOSPHOCYTIDYL-2-C-METHYL-D-ERYTHRITOL KINASE, CHLOROPLASTIC"/>
    <property type="match status" value="1"/>
</dbReference>
<dbReference type="GO" id="GO:0005524">
    <property type="term" value="F:ATP binding"/>
    <property type="evidence" value="ECO:0007669"/>
    <property type="project" value="UniProtKB-UniRule"/>
</dbReference>